<dbReference type="Pfam" id="PF20700">
    <property type="entry name" value="Mutator"/>
    <property type="match status" value="1"/>
</dbReference>
<reference evidence="2" key="1">
    <citation type="submission" date="2021-04" db="EMBL/GenBank/DDBJ databases">
        <authorList>
            <person name="Tunstrom K."/>
        </authorList>
    </citation>
    <scope>NUCLEOTIDE SEQUENCE</scope>
</reference>
<organism evidence="2 3">
    <name type="scientific">Parnassius apollo</name>
    <name type="common">Apollo butterfly</name>
    <name type="synonym">Papilio apollo</name>
    <dbReference type="NCBI Taxonomy" id="110799"/>
    <lineage>
        <taxon>Eukaryota</taxon>
        <taxon>Metazoa</taxon>
        <taxon>Ecdysozoa</taxon>
        <taxon>Arthropoda</taxon>
        <taxon>Hexapoda</taxon>
        <taxon>Insecta</taxon>
        <taxon>Pterygota</taxon>
        <taxon>Neoptera</taxon>
        <taxon>Endopterygota</taxon>
        <taxon>Lepidoptera</taxon>
        <taxon>Glossata</taxon>
        <taxon>Ditrysia</taxon>
        <taxon>Papilionoidea</taxon>
        <taxon>Papilionidae</taxon>
        <taxon>Parnassiinae</taxon>
        <taxon>Parnassini</taxon>
        <taxon>Parnassius</taxon>
        <taxon>Parnassius</taxon>
    </lineage>
</organism>
<gene>
    <name evidence="2" type="ORF">PAPOLLO_LOCUS27930</name>
</gene>
<evidence type="ECO:0000313" key="2">
    <source>
        <dbReference type="EMBL" id="CAG5059222.1"/>
    </source>
</evidence>
<dbReference type="OrthoDB" id="6781756at2759"/>
<proteinExistence type="predicted"/>
<dbReference type="InterPro" id="IPR049012">
    <property type="entry name" value="Mutator_transp_dom"/>
</dbReference>
<sequence>MCKQVFLINSEDHNDKEQVNLNIAATTGIVASGIGFSQFEELCSAMDIPVFSSKYYSKLEDGKRRQVLPWKLQLKWRRISLSQKVELRTAFL</sequence>
<evidence type="ECO:0000313" key="3">
    <source>
        <dbReference type="Proteomes" id="UP000691718"/>
    </source>
</evidence>
<protein>
    <submittedName>
        <fullName evidence="2">(apollo) hypothetical protein</fullName>
    </submittedName>
</protein>
<feature type="domain" description="Mutator-like transposase" evidence="1">
    <location>
        <begin position="2"/>
        <end position="62"/>
    </location>
</feature>
<dbReference type="EMBL" id="CAJQZP010001697">
    <property type="protein sequence ID" value="CAG5059222.1"/>
    <property type="molecule type" value="Genomic_DNA"/>
</dbReference>
<name>A0A8S3Y9L8_PARAO</name>
<dbReference type="AlphaFoldDB" id="A0A8S3Y9L8"/>
<dbReference type="Proteomes" id="UP000691718">
    <property type="component" value="Unassembled WGS sequence"/>
</dbReference>
<comment type="caution">
    <text evidence="2">The sequence shown here is derived from an EMBL/GenBank/DDBJ whole genome shotgun (WGS) entry which is preliminary data.</text>
</comment>
<evidence type="ECO:0000259" key="1">
    <source>
        <dbReference type="Pfam" id="PF20700"/>
    </source>
</evidence>
<keyword evidence="3" id="KW-1185">Reference proteome</keyword>
<accession>A0A8S3Y9L8</accession>